<dbReference type="KEGG" id="aten:116290041"/>
<evidence type="ECO:0000313" key="3">
    <source>
        <dbReference type="RefSeq" id="XP_031552877.1"/>
    </source>
</evidence>
<protein>
    <submittedName>
        <fullName evidence="3">Uncharacterized protein LOC116290041</fullName>
    </submittedName>
</protein>
<evidence type="ECO:0000313" key="2">
    <source>
        <dbReference type="Proteomes" id="UP000515163"/>
    </source>
</evidence>
<accession>A0A6P8HJL9</accession>
<reference evidence="3" key="1">
    <citation type="submission" date="2025-08" db="UniProtKB">
        <authorList>
            <consortium name="RefSeq"/>
        </authorList>
    </citation>
    <scope>IDENTIFICATION</scope>
    <source>
        <tissue evidence="3">Tentacle</tissue>
    </source>
</reference>
<feature type="compositionally biased region" description="Low complexity" evidence="1">
    <location>
        <begin position="134"/>
        <end position="145"/>
    </location>
</feature>
<dbReference type="InParanoid" id="A0A6P8HJL9"/>
<dbReference type="RefSeq" id="XP_031552877.1">
    <property type="nucleotide sequence ID" value="XM_031697017.1"/>
</dbReference>
<evidence type="ECO:0000256" key="1">
    <source>
        <dbReference type="SAM" id="MobiDB-lite"/>
    </source>
</evidence>
<dbReference type="OrthoDB" id="5975276at2759"/>
<keyword evidence="2" id="KW-1185">Reference proteome</keyword>
<dbReference type="GeneID" id="116290041"/>
<name>A0A6P8HJL9_ACTTE</name>
<feature type="region of interest" description="Disordered" evidence="1">
    <location>
        <begin position="126"/>
        <end position="174"/>
    </location>
</feature>
<organism evidence="2 3">
    <name type="scientific">Actinia tenebrosa</name>
    <name type="common">Australian red waratah sea anemone</name>
    <dbReference type="NCBI Taxonomy" id="6105"/>
    <lineage>
        <taxon>Eukaryota</taxon>
        <taxon>Metazoa</taxon>
        <taxon>Cnidaria</taxon>
        <taxon>Anthozoa</taxon>
        <taxon>Hexacorallia</taxon>
        <taxon>Actiniaria</taxon>
        <taxon>Actiniidae</taxon>
        <taxon>Actinia</taxon>
    </lineage>
</organism>
<gene>
    <name evidence="3" type="primary">LOC116290041</name>
</gene>
<dbReference type="AlphaFoldDB" id="A0A6P8HJL9"/>
<dbReference type="Proteomes" id="UP000515163">
    <property type="component" value="Unplaced"/>
</dbReference>
<sequence>MDAEEDPEEILCSLRKEMTFIKAEETLLKKQILSLNEQFEELMISVAELYPDILNEDFVQTPEARKPEYALPNDAHDMSTRYQDTLQRTPRKSRWNEWREGRVRRRFSGGDMELKEEHFVKSDGIAEREKTRPSSLNVNELSENSLKGKLRNSKRSNTDIPNSAAATPSGDATGAVGLGSNDYGLKLMSLDSERRRRIRQRLKESRKKLDVVHLGLF</sequence>
<proteinExistence type="predicted"/>